<dbReference type="EMBL" id="PXZH01000002">
    <property type="protein sequence ID" value="RST89253.1"/>
    <property type="molecule type" value="Genomic_DNA"/>
</dbReference>
<evidence type="ECO:0000259" key="3">
    <source>
        <dbReference type="Pfam" id="PF00294"/>
    </source>
</evidence>
<dbReference type="Pfam" id="PF00294">
    <property type="entry name" value="PfkB"/>
    <property type="match status" value="1"/>
</dbReference>
<dbReference type="GO" id="GO:0016301">
    <property type="term" value="F:kinase activity"/>
    <property type="evidence" value="ECO:0007669"/>
    <property type="project" value="UniProtKB-KW"/>
</dbReference>
<dbReference type="InterPro" id="IPR002173">
    <property type="entry name" value="Carboh/pur_kinase_PfkB_CS"/>
</dbReference>
<dbReference type="Proteomes" id="UP000277864">
    <property type="component" value="Unassembled WGS sequence"/>
</dbReference>
<gene>
    <name evidence="4" type="ORF">C7P63_05620</name>
</gene>
<dbReference type="PROSITE" id="PS00584">
    <property type="entry name" value="PFKB_KINASES_2"/>
    <property type="match status" value="1"/>
</dbReference>
<evidence type="ECO:0000313" key="4">
    <source>
        <dbReference type="EMBL" id="RST89253.1"/>
    </source>
</evidence>
<dbReference type="InterPro" id="IPR011611">
    <property type="entry name" value="PfkB_dom"/>
</dbReference>
<evidence type="ECO:0000313" key="5">
    <source>
        <dbReference type="Proteomes" id="UP000277864"/>
    </source>
</evidence>
<proteinExistence type="predicted"/>
<dbReference type="AlphaFoldDB" id="A0A429Z6D0"/>
<dbReference type="OrthoDB" id="9813569at2"/>
<keyword evidence="5" id="KW-1185">Reference proteome</keyword>
<accession>A0A429Z6D0</accession>
<comment type="caution">
    <text evidence="4">The sequence shown here is derived from an EMBL/GenBank/DDBJ whole genome shotgun (WGS) entry which is preliminary data.</text>
</comment>
<dbReference type="PROSITE" id="PS00583">
    <property type="entry name" value="PFKB_KINASES_1"/>
    <property type="match status" value="1"/>
</dbReference>
<organism evidence="4 5">
    <name type="scientific">Vagococcus humatus</name>
    <dbReference type="NCBI Taxonomy" id="1889241"/>
    <lineage>
        <taxon>Bacteria</taxon>
        <taxon>Bacillati</taxon>
        <taxon>Bacillota</taxon>
        <taxon>Bacilli</taxon>
        <taxon>Lactobacillales</taxon>
        <taxon>Enterococcaceae</taxon>
        <taxon>Vagococcus</taxon>
    </lineage>
</organism>
<feature type="domain" description="Carbohydrate kinase PfkB" evidence="3">
    <location>
        <begin position="41"/>
        <end position="296"/>
    </location>
</feature>
<protein>
    <recommendedName>
        <fullName evidence="3">Carbohydrate kinase PfkB domain-containing protein</fullName>
    </recommendedName>
</protein>
<name>A0A429Z6D0_9ENTE</name>
<evidence type="ECO:0000256" key="1">
    <source>
        <dbReference type="ARBA" id="ARBA00022679"/>
    </source>
</evidence>
<keyword evidence="2" id="KW-0418">Kinase</keyword>
<dbReference type="Gene3D" id="3.40.1190.20">
    <property type="match status" value="1"/>
</dbReference>
<keyword evidence="1" id="KW-0808">Transferase</keyword>
<dbReference type="RefSeq" id="WP_125943187.1">
    <property type="nucleotide sequence ID" value="NZ_PXZH01000002.1"/>
</dbReference>
<dbReference type="PANTHER" id="PTHR10584:SF166">
    <property type="entry name" value="RIBOKINASE"/>
    <property type="match status" value="1"/>
</dbReference>
<dbReference type="InterPro" id="IPR029056">
    <property type="entry name" value="Ribokinase-like"/>
</dbReference>
<dbReference type="PANTHER" id="PTHR10584">
    <property type="entry name" value="SUGAR KINASE"/>
    <property type="match status" value="1"/>
</dbReference>
<sequence length="309" mass="34234">MRGKSLLAIGYPSLDYMIKVSDSVTFGQTTLIENDDNQCPNYGGCGVNIAYLVAQFSHKTGVAMRVGNDFQKTGYEKFLKDGQVNLEEVQQIKSVPTSSTRLIMNEAGDHITLFYPGAMESKFHQATSFDHLSEFDYGVVTVCEPQYGQAFVNQCIKEKHPLIFSMKADFTSMPVAYIDQVMQHSELIFMNEVEYSLLNDKLPQPVKAYLNNPITQGIIVTQGGQGSYIYTKQEEIIIPAVKQVAVVDTAGGGDAYIAGFLHGYFSGKDLSVCGEYGSVLSAFIIEKIGCLSNVPTLEQFTERHQKNYN</sequence>
<reference evidence="4 5" key="1">
    <citation type="submission" date="2018-03" db="EMBL/GenBank/DDBJ databases">
        <authorList>
            <person name="Gulvik C.A."/>
        </authorList>
    </citation>
    <scope>NUCLEOTIDE SEQUENCE [LARGE SCALE GENOMIC DNA]</scope>
    <source>
        <strain evidence="4 5">JCM 31581</strain>
    </source>
</reference>
<dbReference type="SUPFAM" id="SSF53613">
    <property type="entry name" value="Ribokinase-like"/>
    <property type="match status" value="1"/>
</dbReference>
<evidence type="ECO:0000256" key="2">
    <source>
        <dbReference type="ARBA" id="ARBA00022777"/>
    </source>
</evidence>